<dbReference type="OrthoDB" id="6158291at2"/>
<dbReference type="Gene3D" id="2.30.30.240">
    <property type="entry name" value="PRC-barrel domain"/>
    <property type="match status" value="1"/>
</dbReference>
<feature type="domain" description="PRC-barrel" evidence="3">
    <location>
        <begin position="67"/>
        <end position="129"/>
    </location>
</feature>
<evidence type="ECO:0000256" key="2">
    <source>
        <dbReference type="SAM" id="SignalP"/>
    </source>
</evidence>
<name>A0A4V1A3L5_9HYPH</name>
<feature type="signal peptide" evidence="2">
    <location>
        <begin position="1"/>
        <end position="21"/>
    </location>
</feature>
<dbReference type="PANTHER" id="PTHR36505:SF1">
    <property type="entry name" value="BLR1072 PROTEIN"/>
    <property type="match status" value="1"/>
</dbReference>
<dbReference type="PANTHER" id="PTHR36505">
    <property type="entry name" value="BLR1072 PROTEIN"/>
    <property type="match status" value="1"/>
</dbReference>
<reference evidence="4 5" key="1">
    <citation type="journal article" date="2017" name="Int. J. Syst. Evol. Microbiol.">
        <title>Roseitalea porphyridii gen. nov., sp. nov., isolated from a red alga, and reclassification of Hoeflea suaedae Chung et al. 2013 as Pseudohoeflea suaedae gen. nov., comb. nov.</title>
        <authorList>
            <person name="Hyeon J.W."/>
            <person name="Jeong S.E."/>
            <person name="Baek K."/>
            <person name="Jeon C.O."/>
        </authorList>
    </citation>
    <scope>NUCLEOTIDE SEQUENCE [LARGE SCALE GENOMIC DNA]</scope>
    <source>
        <strain evidence="4 5">MA7-20</strain>
    </source>
</reference>
<dbReference type="AlphaFoldDB" id="A0A4V1A3L5"/>
<organism evidence="4 5">
    <name type="scientific">Roseitalea porphyridii</name>
    <dbReference type="NCBI Taxonomy" id="1852022"/>
    <lineage>
        <taxon>Bacteria</taxon>
        <taxon>Pseudomonadati</taxon>
        <taxon>Pseudomonadota</taxon>
        <taxon>Alphaproteobacteria</taxon>
        <taxon>Hyphomicrobiales</taxon>
        <taxon>Ahrensiaceae</taxon>
        <taxon>Roseitalea</taxon>
    </lineage>
</organism>
<evidence type="ECO:0000313" key="4">
    <source>
        <dbReference type="EMBL" id="QBK29538.1"/>
    </source>
</evidence>
<keyword evidence="2" id="KW-0732">Signal</keyword>
<accession>A0A4V1A3L5</accession>
<evidence type="ECO:0000256" key="1">
    <source>
        <dbReference type="SAM" id="MobiDB-lite"/>
    </source>
</evidence>
<sequence>MPRNLIAIALMASTAAVPAAAQTTDDNGTGETMTEGSTINQIDPGRVVPLGAWSQTVRDELSGWSVRALRGSDVYGPSGEEIGAVEDIIVGPEGNLTSLVAEVGGFWDIGDTHVNVPWDQVEIRIDDDDGFFDTDIEVTIPVSEDNVDDFGLFTDGDPIALGSGATGGVDDVDFGDRAWRTSELIGDYARLVGADGPVTYGYVTDLMIENDQVAATIVNAGYPGMGGYYAYPNYAARGYGWQPGSPYYDLPYDPEQIEALEPMERRVYN</sequence>
<feature type="chain" id="PRO_5020282928" evidence="2">
    <location>
        <begin position="22"/>
        <end position="269"/>
    </location>
</feature>
<proteinExistence type="predicted"/>
<dbReference type="RefSeq" id="WP_131615249.1">
    <property type="nucleotide sequence ID" value="NZ_CP036532.1"/>
</dbReference>
<protein>
    <submittedName>
        <fullName evidence="4">PRC-barrel domain containing protein</fullName>
    </submittedName>
</protein>
<dbReference type="GeneID" id="90766129"/>
<evidence type="ECO:0000259" key="3">
    <source>
        <dbReference type="Pfam" id="PF05239"/>
    </source>
</evidence>
<dbReference type="SUPFAM" id="SSF50346">
    <property type="entry name" value="PRC-barrel domain"/>
    <property type="match status" value="1"/>
</dbReference>
<dbReference type="EMBL" id="CP036532">
    <property type="protein sequence ID" value="QBK29538.1"/>
    <property type="molecule type" value="Genomic_DNA"/>
</dbReference>
<gene>
    <name evidence="4" type="ORF">E0E05_02375</name>
</gene>
<keyword evidence="5" id="KW-1185">Reference proteome</keyword>
<dbReference type="Pfam" id="PF05239">
    <property type="entry name" value="PRC"/>
    <property type="match status" value="1"/>
</dbReference>
<feature type="region of interest" description="Disordered" evidence="1">
    <location>
        <begin position="19"/>
        <end position="41"/>
    </location>
</feature>
<dbReference type="Proteomes" id="UP000293719">
    <property type="component" value="Chromosome"/>
</dbReference>
<dbReference type="KEGG" id="rpod:E0E05_02375"/>
<dbReference type="InterPro" id="IPR011033">
    <property type="entry name" value="PRC_barrel-like_sf"/>
</dbReference>
<dbReference type="InterPro" id="IPR027275">
    <property type="entry name" value="PRC-brl_dom"/>
</dbReference>
<evidence type="ECO:0000313" key="5">
    <source>
        <dbReference type="Proteomes" id="UP000293719"/>
    </source>
</evidence>
<feature type="compositionally biased region" description="Polar residues" evidence="1">
    <location>
        <begin position="25"/>
        <end position="41"/>
    </location>
</feature>